<dbReference type="Pfam" id="PF00226">
    <property type="entry name" value="DnaJ"/>
    <property type="match status" value="1"/>
</dbReference>
<dbReference type="InterPro" id="IPR036869">
    <property type="entry name" value="J_dom_sf"/>
</dbReference>
<dbReference type="CDD" id="cd06257">
    <property type="entry name" value="DnaJ"/>
    <property type="match status" value="1"/>
</dbReference>
<dbReference type="EMBL" id="CP030840">
    <property type="protein sequence ID" value="AXC15381.1"/>
    <property type="molecule type" value="Genomic_DNA"/>
</dbReference>
<reference evidence="4 5" key="1">
    <citation type="journal article" date="2018" name="Front. Microbiol.">
        <title>Hydrolytic Capabilities as a Key to Environmental Success: Chitinolytic and Cellulolytic Acidobacteria From Acidic Sub-arctic Soils and Boreal Peatlands.</title>
        <authorList>
            <person name="Belova S.E."/>
            <person name="Ravin N.V."/>
            <person name="Pankratov T.A."/>
            <person name="Rakitin A.L."/>
            <person name="Ivanova A.A."/>
            <person name="Beletsky A.V."/>
            <person name="Mardanov A.V."/>
            <person name="Sinninghe Damste J.S."/>
            <person name="Dedysh S.N."/>
        </authorList>
    </citation>
    <scope>NUCLEOTIDE SEQUENCE [LARGE SCALE GENOMIC DNA]</scope>
    <source>
        <strain evidence="4 5">SBC82</strain>
    </source>
</reference>
<name>A0A2Z5G8H6_9BACT</name>
<evidence type="ECO:0000259" key="3">
    <source>
        <dbReference type="PROSITE" id="PS50076"/>
    </source>
</evidence>
<dbReference type="Proteomes" id="UP000253606">
    <property type="component" value="Chromosome"/>
</dbReference>
<evidence type="ECO:0000256" key="1">
    <source>
        <dbReference type="ARBA" id="ARBA00025596"/>
    </source>
</evidence>
<dbReference type="PROSITE" id="PS50076">
    <property type="entry name" value="DNAJ_2"/>
    <property type="match status" value="1"/>
</dbReference>
<keyword evidence="5" id="KW-1185">Reference proteome</keyword>
<dbReference type="GO" id="GO:0051087">
    <property type="term" value="F:protein-folding chaperone binding"/>
    <property type="evidence" value="ECO:0007669"/>
    <property type="project" value="InterPro"/>
</dbReference>
<dbReference type="GO" id="GO:0044571">
    <property type="term" value="P:[2Fe-2S] cluster assembly"/>
    <property type="evidence" value="ECO:0007669"/>
    <property type="project" value="InterPro"/>
</dbReference>
<evidence type="ECO:0000313" key="5">
    <source>
        <dbReference type="Proteomes" id="UP000253606"/>
    </source>
</evidence>
<accession>A0A2Z5G8H6</accession>
<dbReference type="Gene3D" id="1.10.287.110">
    <property type="entry name" value="DnaJ domain"/>
    <property type="match status" value="1"/>
</dbReference>
<dbReference type="RefSeq" id="WP_114210005.1">
    <property type="nucleotide sequence ID" value="NZ_CP030840.1"/>
</dbReference>
<dbReference type="AlphaFoldDB" id="A0A2Z5G8H6"/>
<feature type="domain" description="J" evidence="3">
    <location>
        <begin position="53"/>
        <end position="125"/>
    </location>
</feature>
<dbReference type="OrthoDB" id="287587at2"/>
<dbReference type="PANTHER" id="PTHR14021:SF15">
    <property type="entry name" value="IRON-SULFUR CLUSTER CO-CHAPERONE PROTEIN HSCB"/>
    <property type="match status" value="1"/>
</dbReference>
<sequence>MTSSSKTTIAAGSDSKHGAGGDRVCWSCATPLNGAELFCGSCGRVQLLSSDIDYFQVFTLPRKLRLDVASLEREFYRLSRRLHPDVYSRASQQEQEWSLENSSLVNDAYRTLKDPIRRTEYLLKLEGAPSTDEGGPRKEDRIPADLLEEVFELNMQLDEMRMNKQTGDVDPQLQQDLLAAKANFDGQLRETNSSLERLWEKWDTELDGGDDQRRTAVREELAALLDRRRYIRNLVNSVDEAIET</sequence>
<dbReference type="PANTHER" id="PTHR14021">
    <property type="entry name" value="IRON-SULFUR CLUSTER CO-CHAPERONE PROTEIN HSCB"/>
    <property type="match status" value="1"/>
</dbReference>
<dbReference type="SUPFAM" id="SSF46565">
    <property type="entry name" value="Chaperone J-domain"/>
    <property type="match status" value="1"/>
</dbReference>
<gene>
    <name evidence="4" type="ORF">ACPOL_6137</name>
</gene>
<dbReference type="GO" id="GO:0001671">
    <property type="term" value="F:ATPase activator activity"/>
    <property type="evidence" value="ECO:0007669"/>
    <property type="project" value="InterPro"/>
</dbReference>
<dbReference type="InterPro" id="IPR004640">
    <property type="entry name" value="HscB"/>
</dbReference>
<dbReference type="InterPro" id="IPR001623">
    <property type="entry name" value="DnaJ_domain"/>
</dbReference>
<proteinExistence type="predicted"/>
<dbReference type="SMART" id="SM00271">
    <property type="entry name" value="DnaJ"/>
    <property type="match status" value="1"/>
</dbReference>
<feature type="region of interest" description="Disordered" evidence="2">
    <location>
        <begin position="1"/>
        <end position="20"/>
    </location>
</feature>
<evidence type="ECO:0000313" key="4">
    <source>
        <dbReference type="EMBL" id="AXC15381.1"/>
    </source>
</evidence>
<evidence type="ECO:0000256" key="2">
    <source>
        <dbReference type="SAM" id="MobiDB-lite"/>
    </source>
</evidence>
<organism evidence="4 5">
    <name type="scientific">Acidisarcina polymorpha</name>
    <dbReference type="NCBI Taxonomy" id="2211140"/>
    <lineage>
        <taxon>Bacteria</taxon>
        <taxon>Pseudomonadati</taxon>
        <taxon>Acidobacteriota</taxon>
        <taxon>Terriglobia</taxon>
        <taxon>Terriglobales</taxon>
        <taxon>Acidobacteriaceae</taxon>
        <taxon>Acidisarcina</taxon>
    </lineage>
</organism>
<feature type="compositionally biased region" description="Polar residues" evidence="2">
    <location>
        <begin position="1"/>
        <end position="10"/>
    </location>
</feature>
<dbReference type="KEGG" id="abas:ACPOL_6137"/>
<protein>
    <submittedName>
        <fullName evidence="4">Chaperone protein HscB</fullName>
    </submittedName>
</protein>
<comment type="function">
    <text evidence="1">Co-chaperone involved in the maturation of iron-sulfur cluster-containing proteins. Seems to help targeting proteins to be folded toward HscA.</text>
</comment>
<dbReference type="NCBIfam" id="TIGR00714">
    <property type="entry name" value="hscB"/>
    <property type="match status" value="1"/>
</dbReference>